<dbReference type="InterPro" id="IPR024370">
    <property type="entry name" value="PBP_domain"/>
</dbReference>
<dbReference type="NCBIfam" id="TIGR00975">
    <property type="entry name" value="3a0107s03"/>
    <property type="match status" value="1"/>
</dbReference>
<accession>A0A3B0U1B0</accession>
<proteinExistence type="inferred from homology"/>
<dbReference type="CDD" id="cd13565">
    <property type="entry name" value="PBP2_PstS"/>
    <property type="match status" value="1"/>
</dbReference>
<evidence type="ECO:0000313" key="5">
    <source>
        <dbReference type="EMBL" id="VAW14584.1"/>
    </source>
</evidence>
<evidence type="ECO:0000256" key="1">
    <source>
        <dbReference type="ARBA" id="ARBA00008725"/>
    </source>
</evidence>
<organism evidence="5">
    <name type="scientific">hydrothermal vent metagenome</name>
    <dbReference type="NCBI Taxonomy" id="652676"/>
    <lineage>
        <taxon>unclassified sequences</taxon>
        <taxon>metagenomes</taxon>
        <taxon>ecological metagenomes</taxon>
    </lineage>
</organism>
<protein>
    <submittedName>
        <fullName evidence="5">Phosphate ABC transporter, periplasmic phosphate-binding protein PstS (TC 3.A.1.7.1)</fullName>
    </submittedName>
</protein>
<dbReference type="InterPro" id="IPR005673">
    <property type="entry name" value="ABC_phos-bd_PstS"/>
</dbReference>
<dbReference type="NCBIfam" id="NF008171">
    <property type="entry name" value="PRK10918.1"/>
    <property type="match status" value="1"/>
</dbReference>
<dbReference type="PANTHER" id="PTHR42996:SF1">
    <property type="entry name" value="PHOSPHATE-BINDING PROTEIN PSTS"/>
    <property type="match status" value="1"/>
</dbReference>
<dbReference type="GO" id="GO:0043190">
    <property type="term" value="C:ATP-binding cassette (ABC) transporter complex"/>
    <property type="evidence" value="ECO:0007669"/>
    <property type="project" value="InterPro"/>
</dbReference>
<feature type="domain" description="PBP" evidence="4">
    <location>
        <begin position="24"/>
        <end position="308"/>
    </location>
</feature>
<comment type="similarity">
    <text evidence="1">Belongs to the PstS family.</text>
</comment>
<dbReference type="PANTHER" id="PTHR42996">
    <property type="entry name" value="PHOSPHATE-BINDING PROTEIN PSTS"/>
    <property type="match status" value="1"/>
</dbReference>
<dbReference type="GO" id="GO:0042301">
    <property type="term" value="F:phosphate ion binding"/>
    <property type="evidence" value="ECO:0007669"/>
    <property type="project" value="InterPro"/>
</dbReference>
<evidence type="ECO:0000259" key="4">
    <source>
        <dbReference type="Pfam" id="PF12849"/>
    </source>
</evidence>
<name>A0A3B0U1B0_9ZZZZ</name>
<dbReference type="EMBL" id="UOEO01000012">
    <property type="protein sequence ID" value="VAW14584.1"/>
    <property type="molecule type" value="Genomic_DNA"/>
</dbReference>
<dbReference type="SUPFAM" id="SSF53850">
    <property type="entry name" value="Periplasmic binding protein-like II"/>
    <property type="match status" value="1"/>
</dbReference>
<keyword evidence="2" id="KW-0813">Transport</keyword>
<dbReference type="GO" id="GO:0035435">
    <property type="term" value="P:phosphate ion transmembrane transport"/>
    <property type="evidence" value="ECO:0007669"/>
    <property type="project" value="InterPro"/>
</dbReference>
<evidence type="ECO:0000256" key="2">
    <source>
        <dbReference type="ARBA" id="ARBA00022448"/>
    </source>
</evidence>
<gene>
    <name evidence="5" type="ORF">MNBD_ALPHA12-1229</name>
</gene>
<dbReference type="Gene3D" id="3.40.190.10">
    <property type="entry name" value="Periplasmic binding protein-like II"/>
    <property type="match status" value="2"/>
</dbReference>
<reference evidence="5" key="1">
    <citation type="submission" date="2018-06" db="EMBL/GenBank/DDBJ databases">
        <authorList>
            <person name="Zhirakovskaya E."/>
        </authorList>
    </citation>
    <scope>NUCLEOTIDE SEQUENCE</scope>
</reference>
<dbReference type="InterPro" id="IPR050962">
    <property type="entry name" value="Phosphate-bind_PstS"/>
</dbReference>
<dbReference type="Pfam" id="PF12849">
    <property type="entry name" value="PBP_like_2"/>
    <property type="match status" value="1"/>
</dbReference>
<evidence type="ECO:0000256" key="3">
    <source>
        <dbReference type="ARBA" id="ARBA00022592"/>
    </source>
</evidence>
<sequence>MLTKFKLIVAGAALGFAFIGSVQAQVMTINGAGATFPYPVYSKWAEAYNKATGVKLNYQSIGSGGGIKQIKAKTVDFGASDAPLKPEVLDEFGLLQWPQVMGGVVPVINVAGIASGDLRLSEAALADIYLGKITKWNDPVIAALNPSLKLPDSAITVVHRSDGSGTTFIFTNFLAKVSDAWKGEVGFGKSVQWPAGVGGKGNEGVASYVSRIKGSIGYVEYAYALQNELTYTLLQNRDGNYVKPTAENFQAAAAGADWANAKGYYLLLTNQPGANSWPISGATFILVYKDAMKPENTAAVLKFFDWSYRNGSDMAKSLDYVPMPDAVISMVENTWKTAIKGPDGKPVWTDAMIQK</sequence>
<dbReference type="AlphaFoldDB" id="A0A3B0U1B0"/>
<dbReference type="PIRSF" id="PIRSF002756">
    <property type="entry name" value="PstS"/>
    <property type="match status" value="1"/>
</dbReference>
<keyword evidence="3" id="KW-0592">Phosphate transport</keyword>